<dbReference type="InterPro" id="IPR000432">
    <property type="entry name" value="DNA_mismatch_repair_MutS_C"/>
</dbReference>
<dbReference type="GO" id="GO:0030983">
    <property type="term" value="F:mismatched DNA binding"/>
    <property type="evidence" value="ECO:0007669"/>
    <property type="project" value="InterPro"/>
</dbReference>
<feature type="domain" description="DNA mismatch repair proteins mutS family" evidence="5">
    <location>
        <begin position="403"/>
        <end position="593"/>
    </location>
</feature>
<dbReference type="SUPFAM" id="SSF52540">
    <property type="entry name" value="P-loop containing nucleoside triphosphate hydrolases"/>
    <property type="match status" value="1"/>
</dbReference>
<accession>A0A6C0BEF2</accession>
<evidence type="ECO:0000256" key="4">
    <source>
        <dbReference type="SAM" id="Phobius"/>
    </source>
</evidence>
<dbReference type="GO" id="GO:0005829">
    <property type="term" value="C:cytosol"/>
    <property type="evidence" value="ECO:0007669"/>
    <property type="project" value="TreeGrafter"/>
</dbReference>
<evidence type="ECO:0000256" key="3">
    <source>
        <dbReference type="ARBA" id="ARBA00023125"/>
    </source>
</evidence>
<evidence type="ECO:0000256" key="2">
    <source>
        <dbReference type="ARBA" id="ARBA00022840"/>
    </source>
</evidence>
<evidence type="ECO:0000256" key="1">
    <source>
        <dbReference type="ARBA" id="ARBA00022741"/>
    </source>
</evidence>
<keyword evidence="3" id="KW-0238">DNA-binding</keyword>
<dbReference type="SMART" id="SM00534">
    <property type="entry name" value="MUTSac"/>
    <property type="match status" value="1"/>
</dbReference>
<dbReference type="PANTHER" id="PTHR11361">
    <property type="entry name" value="DNA MISMATCH REPAIR PROTEIN MUTS FAMILY MEMBER"/>
    <property type="match status" value="1"/>
</dbReference>
<dbReference type="GO" id="GO:0140664">
    <property type="term" value="F:ATP-dependent DNA damage sensor activity"/>
    <property type="evidence" value="ECO:0007669"/>
    <property type="project" value="InterPro"/>
</dbReference>
<protein>
    <recommendedName>
        <fullName evidence="5">DNA mismatch repair proteins mutS family domain-containing protein</fullName>
    </recommendedName>
</protein>
<dbReference type="Gene3D" id="3.40.50.300">
    <property type="entry name" value="P-loop containing nucleotide triphosphate hydrolases"/>
    <property type="match status" value="1"/>
</dbReference>
<dbReference type="InterPro" id="IPR027417">
    <property type="entry name" value="P-loop_NTPase"/>
</dbReference>
<keyword evidence="2" id="KW-0067">ATP-binding</keyword>
<evidence type="ECO:0000313" key="6">
    <source>
        <dbReference type="EMBL" id="QHS90677.1"/>
    </source>
</evidence>
<dbReference type="AlphaFoldDB" id="A0A6C0BEF2"/>
<keyword evidence="4" id="KW-1133">Transmembrane helix</keyword>
<name>A0A6C0BEF2_9ZZZZ</name>
<sequence>MWNSLVNKIKDINNSRPSKKVVETMKSCTVNDAENVCKDITAKPCSVIIGENLYRDIEMIEDYNGRKQNTVLSTFDPYMKGSRDLLQKLLENPQSEFNILQARKRYLEELESSDIENILPKLNHLSNLENDVLWIFIEKDENLKDLFDIVYFKWSFLKFLNASPTALTISNFYKILVSPIIGIMSPIIYFVIPYMVLRFKFKIKISFFEYLRFMYSTLMSDTMMSGFNSMGNYKWMKIVSYLMSLIFYFQGVFNSVELARTFHKISSHITSKINNVADFAQTARCLIDILWQDDAISFFFDFDNVTDKHPILQFPPKQYSLFSNFGVQLSEFKKLDMSQLKCIVTKVYVIDALMSIIRFKSKYQACFVDFKNDNIPSMSLNNTWHPCLDKEKAVANNISLAPNMNMIITGPNAGGKSTFIKTVLINVIFAQTVCISVASNMSLNPFAIVNSQINIPDTKGKESLFEAEMYRCKRNLDLLKEHKGKPSLIVLDEIFNSTNPIEGIAGAFAIGKKMSEFNNCLLIFTTHYAYLTKLEKRTRKFINYRMNIKYTEGDIIYPYKLERGVSKQYIALELLRKNGFDQDIIDDALELKKRFVSLN</sequence>
<dbReference type="GO" id="GO:0006298">
    <property type="term" value="P:mismatch repair"/>
    <property type="evidence" value="ECO:0007669"/>
    <property type="project" value="InterPro"/>
</dbReference>
<dbReference type="InterPro" id="IPR045076">
    <property type="entry name" value="MutS"/>
</dbReference>
<feature type="transmembrane region" description="Helical" evidence="4">
    <location>
        <begin position="172"/>
        <end position="197"/>
    </location>
</feature>
<evidence type="ECO:0000259" key="5">
    <source>
        <dbReference type="SMART" id="SM00534"/>
    </source>
</evidence>
<dbReference type="PANTHER" id="PTHR11361:SF99">
    <property type="entry name" value="DNA MISMATCH REPAIR PROTEIN"/>
    <property type="match status" value="1"/>
</dbReference>
<reference evidence="6" key="1">
    <citation type="journal article" date="2020" name="Nature">
        <title>Giant virus diversity and host interactions through global metagenomics.</title>
        <authorList>
            <person name="Schulz F."/>
            <person name="Roux S."/>
            <person name="Paez-Espino D."/>
            <person name="Jungbluth S."/>
            <person name="Walsh D.A."/>
            <person name="Denef V.J."/>
            <person name="McMahon K.D."/>
            <person name="Konstantinidis K.T."/>
            <person name="Eloe-Fadrosh E.A."/>
            <person name="Kyrpides N.C."/>
            <person name="Woyke T."/>
        </authorList>
    </citation>
    <scope>NUCLEOTIDE SEQUENCE</scope>
    <source>
        <strain evidence="6">GVMAG-M-3300010354-11</strain>
    </source>
</reference>
<organism evidence="6">
    <name type="scientific">viral metagenome</name>
    <dbReference type="NCBI Taxonomy" id="1070528"/>
    <lineage>
        <taxon>unclassified sequences</taxon>
        <taxon>metagenomes</taxon>
        <taxon>organismal metagenomes</taxon>
    </lineage>
</organism>
<keyword evidence="4" id="KW-0812">Transmembrane</keyword>
<dbReference type="GO" id="GO:0005524">
    <property type="term" value="F:ATP binding"/>
    <property type="evidence" value="ECO:0007669"/>
    <property type="project" value="UniProtKB-KW"/>
</dbReference>
<dbReference type="Pfam" id="PF00488">
    <property type="entry name" value="MutS_V"/>
    <property type="match status" value="1"/>
</dbReference>
<proteinExistence type="predicted"/>
<keyword evidence="4" id="KW-0472">Membrane</keyword>
<dbReference type="EMBL" id="MN739142">
    <property type="protein sequence ID" value="QHS90677.1"/>
    <property type="molecule type" value="Genomic_DNA"/>
</dbReference>
<keyword evidence="1" id="KW-0547">Nucleotide-binding</keyword>